<evidence type="ECO:0000256" key="3">
    <source>
        <dbReference type="ARBA" id="ARBA00022679"/>
    </source>
</evidence>
<dbReference type="GO" id="GO:0000287">
    <property type="term" value="F:magnesium ion binding"/>
    <property type="evidence" value="ECO:0007669"/>
    <property type="project" value="UniProtKB-UniRule"/>
</dbReference>
<comment type="pathway">
    <text evidence="2 10 12">Cofactor biosynthesis; thiamine diphosphate biosynthesis; thiamine phosphate from 4-amino-2-methyl-5-diphosphomethylpyrimidine and 4-methyl-5-(2-phosphoethyl)-thiazole: step 1/1.</text>
</comment>
<dbReference type="AlphaFoldDB" id="A0A9D6Z4Z2"/>
<keyword evidence="5 10" id="KW-0460">Magnesium</keyword>
<feature type="binding site" evidence="10">
    <location>
        <begin position="187"/>
        <end position="188"/>
    </location>
    <ligand>
        <name>2-[(2R,5Z)-2-carboxy-4-methylthiazol-5(2H)-ylidene]ethyl phosphate</name>
        <dbReference type="ChEBI" id="CHEBI:62899"/>
    </ligand>
</feature>
<keyword evidence="4 10" id="KW-0479">Metal-binding</keyword>
<dbReference type="FunFam" id="3.20.20.70:FF:000096">
    <property type="entry name" value="Thiamine-phosphate synthase"/>
    <property type="match status" value="1"/>
</dbReference>
<evidence type="ECO:0000313" key="15">
    <source>
        <dbReference type="Proteomes" id="UP000807825"/>
    </source>
</evidence>
<dbReference type="Gene3D" id="3.20.20.70">
    <property type="entry name" value="Aldolase class I"/>
    <property type="match status" value="1"/>
</dbReference>
<feature type="binding site" evidence="10">
    <location>
        <position position="71"/>
    </location>
    <ligand>
        <name>4-amino-2-methyl-5-(diphosphooxymethyl)pyrimidine</name>
        <dbReference type="ChEBI" id="CHEBI:57841"/>
    </ligand>
</feature>
<dbReference type="Proteomes" id="UP000807825">
    <property type="component" value="Unassembled WGS sequence"/>
</dbReference>
<dbReference type="HAMAP" id="MF_00097">
    <property type="entry name" value="TMP_synthase"/>
    <property type="match status" value="1"/>
</dbReference>
<evidence type="ECO:0000256" key="7">
    <source>
        <dbReference type="ARBA" id="ARBA00047334"/>
    </source>
</evidence>
<dbReference type="InterPro" id="IPR034291">
    <property type="entry name" value="TMP_synthase"/>
</dbReference>
<dbReference type="NCBIfam" id="TIGR00693">
    <property type="entry name" value="thiE"/>
    <property type="match status" value="1"/>
</dbReference>
<feature type="binding site" evidence="10">
    <location>
        <position position="72"/>
    </location>
    <ligand>
        <name>Mg(2+)</name>
        <dbReference type="ChEBI" id="CHEBI:18420"/>
    </ligand>
</feature>
<comment type="caution">
    <text evidence="10">Lacks conserved residue(s) required for the propagation of feature annotation.</text>
</comment>
<dbReference type="Pfam" id="PF02581">
    <property type="entry name" value="TMP-TENI"/>
    <property type="match status" value="1"/>
</dbReference>
<comment type="catalytic activity">
    <reaction evidence="7 10 11">
        <text>4-methyl-5-(2-phosphooxyethyl)-thiazole + 4-amino-2-methyl-5-(diphosphooxymethyl)pyrimidine + H(+) = thiamine phosphate + diphosphate</text>
        <dbReference type="Rhea" id="RHEA:22328"/>
        <dbReference type="ChEBI" id="CHEBI:15378"/>
        <dbReference type="ChEBI" id="CHEBI:33019"/>
        <dbReference type="ChEBI" id="CHEBI:37575"/>
        <dbReference type="ChEBI" id="CHEBI:57841"/>
        <dbReference type="ChEBI" id="CHEBI:58296"/>
        <dbReference type="EC" id="2.5.1.3"/>
    </reaction>
</comment>
<keyword evidence="6 10" id="KW-0784">Thiamine biosynthesis</keyword>
<evidence type="ECO:0000256" key="1">
    <source>
        <dbReference type="ARBA" id="ARBA00003814"/>
    </source>
</evidence>
<evidence type="ECO:0000256" key="2">
    <source>
        <dbReference type="ARBA" id="ARBA00005165"/>
    </source>
</evidence>
<comment type="caution">
    <text evidence="14">The sequence shown here is derived from an EMBL/GenBank/DDBJ whole genome shotgun (WGS) entry which is preliminary data.</text>
</comment>
<dbReference type="GO" id="GO:0005737">
    <property type="term" value="C:cytoplasm"/>
    <property type="evidence" value="ECO:0007669"/>
    <property type="project" value="TreeGrafter"/>
</dbReference>
<comment type="catalytic activity">
    <reaction evidence="8 10 11">
        <text>2-(2-carboxy-4-methylthiazol-5-yl)ethyl phosphate + 4-amino-2-methyl-5-(diphosphooxymethyl)pyrimidine + 2 H(+) = thiamine phosphate + CO2 + diphosphate</text>
        <dbReference type="Rhea" id="RHEA:47848"/>
        <dbReference type="ChEBI" id="CHEBI:15378"/>
        <dbReference type="ChEBI" id="CHEBI:16526"/>
        <dbReference type="ChEBI" id="CHEBI:33019"/>
        <dbReference type="ChEBI" id="CHEBI:37575"/>
        <dbReference type="ChEBI" id="CHEBI:57841"/>
        <dbReference type="ChEBI" id="CHEBI:62890"/>
        <dbReference type="EC" id="2.5.1.3"/>
    </reaction>
</comment>
<dbReference type="PANTHER" id="PTHR20857">
    <property type="entry name" value="THIAMINE-PHOSPHATE PYROPHOSPHORYLASE"/>
    <property type="match status" value="1"/>
</dbReference>
<gene>
    <name evidence="10 14" type="primary">thiE</name>
    <name evidence="14" type="ORF">HY912_18750</name>
</gene>
<evidence type="ECO:0000256" key="6">
    <source>
        <dbReference type="ARBA" id="ARBA00022977"/>
    </source>
</evidence>
<dbReference type="InterPro" id="IPR022998">
    <property type="entry name" value="ThiamineP_synth_TenI"/>
</dbReference>
<feature type="binding site" evidence="10">
    <location>
        <position position="110"/>
    </location>
    <ligand>
        <name>4-amino-2-methyl-5-(diphosphooxymethyl)pyrimidine</name>
        <dbReference type="ChEBI" id="CHEBI:57841"/>
    </ligand>
</feature>
<proteinExistence type="inferred from homology"/>
<protein>
    <recommendedName>
        <fullName evidence="10">Thiamine-phosphate synthase</fullName>
        <shortName evidence="10">TP synthase</shortName>
        <shortName evidence="10">TPS</shortName>
        <ecNumber evidence="10">2.5.1.3</ecNumber>
    </recommendedName>
    <alternativeName>
        <fullName evidence="10">Thiamine-phosphate pyrophosphorylase</fullName>
        <shortName evidence="10">TMP pyrophosphorylase</shortName>
        <shortName evidence="10">TMP-PPase</shortName>
    </alternativeName>
</protein>
<dbReference type="GO" id="GO:0004789">
    <property type="term" value="F:thiamine-phosphate diphosphorylase activity"/>
    <property type="evidence" value="ECO:0007669"/>
    <property type="project" value="UniProtKB-UniRule"/>
</dbReference>
<dbReference type="GO" id="GO:0009229">
    <property type="term" value="P:thiamine diphosphate biosynthetic process"/>
    <property type="evidence" value="ECO:0007669"/>
    <property type="project" value="UniProtKB-UniRule"/>
</dbReference>
<feature type="domain" description="Thiamine phosphate synthase/TenI" evidence="13">
    <location>
        <begin position="10"/>
        <end position="190"/>
    </location>
</feature>
<dbReference type="EMBL" id="JACRDE010000492">
    <property type="protein sequence ID" value="MBI5251534.1"/>
    <property type="molecule type" value="Genomic_DNA"/>
</dbReference>
<evidence type="ECO:0000259" key="13">
    <source>
        <dbReference type="Pfam" id="PF02581"/>
    </source>
</evidence>
<dbReference type="SUPFAM" id="SSF51391">
    <property type="entry name" value="Thiamin phosphate synthase"/>
    <property type="match status" value="1"/>
</dbReference>
<sequence length="221" mass="24017">MKDLQSWDAYLVTDRGFSLGRSTLEIVELAVSGGVSVVQLREKDLPTRDFFQEGLRIRDFLRARRVPLIINDRIDIALALDADGVHLGQDDMPLGVARRILGPDRIIGLSVNELAHINPENAALADYFAISPVFPTPTKTDTTEPWGLDGLRKARSITDLPLVAIGSIKLDNARQVAEAGADCVAVVTAITAAADAEHATRELVLAVRLGKEDRKIANKTC</sequence>
<feature type="binding site" evidence="10">
    <location>
        <begin position="136"/>
        <end position="138"/>
    </location>
    <ligand>
        <name>2-[(2R,5Z)-2-carboxy-4-methylthiazol-5(2H)-ylidene]ethyl phosphate</name>
        <dbReference type="ChEBI" id="CHEBI:62899"/>
    </ligand>
</feature>
<dbReference type="PANTHER" id="PTHR20857:SF15">
    <property type="entry name" value="THIAMINE-PHOSPHATE SYNTHASE"/>
    <property type="match status" value="1"/>
</dbReference>
<evidence type="ECO:0000256" key="4">
    <source>
        <dbReference type="ARBA" id="ARBA00022723"/>
    </source>
</evidence>
<evidence type="ECO:0000256" key="11">
    <source>
        <dbReference type="RuleBase" id="RU003826"/>
    </source>
</evidence>
<evidence type="ECO:0000256" key="12">
    <source>
        <dbReference type="RuleBase" id="RU004253"/>
    </source>
</evidence>
<accession>A0A9D6Z4Z2</accession>
<feature type="binding site" evidence="10">
    <location>
        <position position="139"/>
    </location>
    <ligand>
        <name>4-amino-2-methyl-5-(diphosphooxymethyl)pyrimidine</name>
        <dbReference type="ChEBI" id="CHEBI:57841"/>
    </ligand>
</feature>
<dbReference type="CDD" id="cd00564">
    <property type="entry name" value="TMP_TenI"/>
    <property type="match status" value="1"/>
</dbReference>
<evidence type="ECO:0000256" key="8">
    <source>
        <dbReference type="ARBA" id="ARBA00047851"/>
    </source>
</evidence>
<organism evidence="14 15">
    <name type="scientific">Desulfomonile tiedjei</name>
    <dbReference type="NCBI Taxonomy" id="2358"/>
    <lineage>
        <taxon>Bacteria</taxon>
        <taxon>Pseudomonadati</taxon>
        <taxon>Thermodesulfobacteriota</taxon>
        <taxon>Desulfomonilia</taxon>
        <taxon>Desulfomonilales</taxon>
        <taxon>Desulfomonilaceae</taxon>
        <taxon>Desulfomonile</taxon>
    </lineage>
</organism>
<evidence type="ECO:0000256" key="10">
    <source>
        <dbReference type="HAMAP-Rule" id="MF_00097"/>
    </source>
</evidence>
<dbReference type="GO" id="GO:0009228">
    <property type="term" value="P:thiamine biosynthetic process"/>
    <property type="evidence" value="ECO:0007669"/>
    <property type="project" value="UniProtKB-KW"/>
</dbReference>
<name>A0A9D6Z4Z2_9BACT</name>
<keyword evidence="3 10" id="KW-0808">Transferase</keyword>
<dbReference type="EC" id="2.5.1.3" evidence="10"/>
<comment type="catalytic activity">
    <reaction evidence="9 10 11">
        <text>2-[(2R,5Z)-2-carboxy-4-methylthiazol-5(2H)-ylidene]ethyl phosphate + 4-amino-2-methyl-5-(diphosphooxymethyl)pyrimidine + 2 H(+) = thiamine phosphate + CO2 + diphosphate</text>
        <dbReference type="Rhea" id="RHEA:47844"/>
        <dbReference type="ChEBI" id="CHEBI:15378"/>
        <dbReference type="ChEBI" id="CHEBI:16526"/>
        <dbReference type="ChEBI" id="CHEBI:33019"/>
        <dbReference type="ChEBI" id="CHEBI:37575"/>
        <dbReference type="ChEBI" id="CHEBI:57841"/>
        <dbReference type="ChEBI" id="CHEBI:62899"/>
        <dbReference type="EC" id="2.5.1.3"/>
    </reaction>
</comment>
<evidence type="ECO:0000256" key="9">
    <source>
        <dbReference type="ARBA" id="ARBA00047883"/>
    </source>
</evidence>
<evidence type="ECO:0000313" key="14">
    <source>
        <dbReference type="EMBL" id="MBI5251534.1"/>
    </source>
</evidence>
<feature type="binding site" evidence="10">
    <location>
        <begin position="39"/>
        <end position="43"/>
    </location>
    <ligand>
        <name>4-amino-2-methyl-5-(diphosphooxymethyl)pyrimidine</name>
        <dbReference type="ChEBI" id="CHEBI:57841"/>
    </ligand>
</feature>
<comment type="function">
    <text evidence="1 10">Condenses 4-methyl-5-(beta-hydroxyethyl)thiazole monophosphate (THZ-P) and 2-methyl-4-amino-5-hydroxymethyl pyrimidine pyrophosphate (HMP-PP) to form thiamine monophosphate (TMP).</text>
</comment>
<feature type="binding site" evidence="10">
    <location>
        <position position="91"/>
    </location>
    <ligand>
        <name>Mg(2+)</name>
        <dbReference type="ChEBI" id="CHEBI:18420"/>
    </ligand>
</feature>
<reference evidence="14" key="1">
    <citation type="submission" date="2020-07" db="EMBL/GenBank/DDBJ databases">
        <title>Huge and variable diversity of episymbiotic CPR bacteria and DPANN archaea in groundwater ecosystems.</title>
        <authorList>
            <person name="He C.Y."/>
            <person name="Keren R."/>
            <person name="Whittaker M."/>
            <person name="Farag I.F."/>
            <person name="Doudna J."/>
            <person name="Cate J.H.D."/>
            <person name="Banfield J.F."/>
        </authorList>
    </citation>
    <scope>NUCLEOTIDE SEQUENCE</scope>
    <source>
        <strain evidence="14">NC_groundwater_1664_Pr3_B-0.1um_52_9</strain>
    </source>
</reference>
<dbReference type="InterPro" id="IPR013785">
    <property type="entry name" value="Aldolase_TIM"/>
</dbReference>
<evidence type="ECO:0000256" key="5">
    <source>
        <dbReference type="ARBA" id="ARBA00022842"/>
    </source>
</evidence>
<comment type="similarity">
    <text evidence="10 11">Belongs to the thiamine-phosphate synthase family.</text>
</comment>
<comment type="cofactor">
    <cofactor evidence="10">
        <name>Mg(2+)</name>
        <dbReference type="ChEBI" id="CHEBI:18420"/>
    </cofactor>
    <text evidence="10">Binds 1 Mg(2+) ion per subunit.</text>
</comment>
<dbReference type="InterPro" id="IPR036206">
    <property type="entry name" value="ThiamineP_synth_sf"/>
</dbReference>